<sequence length="336" mass="36500">MSGFHFSSVPKFKIRRGRVVDDIFPLLSVPSAASYPRVAVLQTPEITVGGLSFVCPAPEATSEAPLALPPVRPVPSSGSARQSGKRKTGANSREEASRAPHSPPPGKCEYINIGSRRDQLDPVVLGKLLTPVATAVASVHKYWTSAFGRAVDNAELTELLKLAEMYTSRSHVLNYELYKLLEVKIDELRSTARGDEDVEALRAENKDLREQLAFSEEARVRATYDVVKARTIHRACVDAQKTAESQLKSCQNMIYAKDKELTEALSELSKAQGLLAKLGVAGYAEPQGPSETSLADVISSPNPGESSKVAVFAPVENSTIKLNDSSFKVNNVYSYH</sequence>
<evidence type="ECO:0000313" key="5">
    <source>
        <dbReference type="Proteomes" id="UP001604277"/>
    </source>
</evidence>
<evidence type="ECO:0000259" key="3">
    <source>
        <dbReference type="PROSITE" id="PS50213"/>
    </source>
</evidence>
<dbReference type="PROSITE" id="PS50213">
    <property type="entry name" value="FAS1"/>
    <property type="match status" value="1"/>
</dbReference>
<organism evidence="4 5">
    <name type="scientific">Forsythia ovata</name>
    <dbReference type="NCBI Taxonomy" id="205694"/>
    <lineage>
        <taxon>Eukaryota</taxon>
        <taxon>Viridiplantae</taxon>
        <taxon>Streptophyta</taxon>
        <taxon>Embryophyta</taxon>
        <taxon>Tracheophyta</taxon>
        <taxon>Spermatophyta</taxon>
        <taxon>Magnoliopsida</taxon>
        <taxon>eudicotyledons</taxon>
        <taxon>Gunneridae</taxon>
        <taxon>Pentapetalae</taxon>
        <taxon>asterids</taxon>
        <taxon>lamiids</taxon>
        <taxon>Lamiales</taxon>
        <taxon>Oleaceae</taxon>
        <taxon>Forsythieae</taxon>
        <taxon>Forsythia</taxon>
    </lineage>
</organism>
<evidence type="ECO:0000256" key="1">
    <source>
        <dbReference type="SAM" id="Coils"/>
    </source>
</evidence>
<gene>
    <name evidence="4" type="ORF">Fot_34356</name>
</gene>
<dbReference type="EMBL" id="JBFOLJ010000010">
    <property type="protein sequence ID" value="KAL2500508.1"/>
    <property type="molecule type" value="Genomic_DNA"/>
</dbReference>
<reference evidence="5" key="1">
    <citation type="submission" date="2024-07" db="EMBL/GenBank/DDBJ databases">
        <title>Two chromosome-level genome assemblies of Korean endemic species Abeliophyllum distichum and Forsythia ovata (Oleaceae).</title>
        <authorList>
            <person name="Jang H."/>
        </authorList>
    </citation>
    <scope>NUCLEOTIDE SEQUENCE [LARGE SCALE GENOMIC DNA]</scope>
</reference>
<comment type="caution">
    <text evidence="4">The sequence shown here is derived from an EMBL/GenBank/DDBJ whole genome shotgun (WGS) entry which is preliminary data.</text>
</comment>
<protein>
    <submittedName>
        <fullName evidence="4">FAS1 domain</fullName>
    </submittedName>
</protein>
<keyword evidence="1" id="KW-0175">Coiled coil</keyword>
<name>A0ABD1SIE4_9LAMI</name>
<feature type="domain" description="FAS1" evidence="3">
    <location>
        <begin position="258"/>
        <end position="336"/>
    </location>
</feature>
<dbReference type="InterPro" id="IPR000782">
    <property type="entry name" value="FAS1_domain"/>
</dbReference>
<evidence type="ECO:0000313" key="4">
    <source>
        <dbReference type="EMBL" id="KAL2500508.1"/>
    </source>
</evidence>
<keyword evidence="5" id="KW-1185">Reference proteome</keyword>
<proteinExistence type="predicted"/>
<feature type="coiled-coil region" evidence="1">
    <location>
        <begin position="191"/>
        <end position="218"/>
    </location>
</feature>
<feature type="region of interest" description="Disordered" evidence="2">
    <location>
        <begin position="64"/>
        <end position="106"/>
    </location>
</feature>
<accession>A0ABD1SIE4</accession>
<dbReference type="AlphaFoldDB" id="A0ABD1SIE4"/>
<evidence type="ECO:0000256" key="2">
    <source>
        <dbReference type="SAM" id="MobiDB-lite"/>
    </source>
</evidence>
<dbReference type="Proteomes" id="UP001604277">
    <property type="component" value="Unassembled WGS sequence"/>
</dbReference>